<evidence type="ECO:0000256" key="8">
    <source>
        <dbReference type="ARBA" id="ARBA00023212"/>
    </source>
</evidence>
<evidence type="ECO:0000256" key="5">
    <source>
        <dbReference type="ARBA" id="ARBA00022701"/>
    </source>
</evidence>
<organism evidence="12 13">
    <name type="scientific">Rhododendron griersonianum</name>
    <dbReference type="NCBI Taxonomy" id="479676"/>
    <lineage>
        <taxon>Eukaryota</taxon>
        <taxon>Viridiplantae</taxon>
        <taxon>Streptophyta</taxon>
        <taxon>Embryophyta</taxon>
        <taxon>Tracheophyta</taxon>
        <taxon>Spermatophyta</taxon>
        <taxon>Magnoliopsida</taxon>
        <taxon>eudicotyledons</taxon>
        <taxon>Gunneridae</taxon>
        <taxon>Pentapetalae</taxon>
        <taxon>asterids</taxon>
        <taxon>Ericales</taxon>
        <taxon>Ericaceae</taxon>
        <taxon>Ericoideae</taxon>
        <taxon>Rhodoreae</taxon>
        <taxon>Rhododendron</taxon>
    </lineage>
</organism>
<dbReference type="Pfam" id="PF14932">
    <property type="entry name" value="HAUS-augmin3"/>
    <property type="match status" value="1"/>
</dbReference>
<dbReference type="InterPro" id="IPR032733">
    <property type="entry name" value="HAUS3_N"/>
</dbReference>
<feature type="domain" description="HAUS augmin-like complex subunit 3 N-terminal" evidence="11">
    <location>
        <begin position="28"/>
        <end position="289"/>
    </location>
</feature>
<protein>
    <recommendedName>
        <fullName evidence="11">HAUS augmin-like complex subunit 3 N-terminal domain-containing protein</fullName>
    </recommendedName>
</protein>
<keyword evidence="6" id="KW-0498">Mitosis</keyword>
<keyword evidence="3" id="KW-0963">Cytoplasm</keyword>
<evidence type="ECO:0000256" key="2">
    <source>
        <dbReference type="ARBA" id="ARBA00009645"/>
    </source>
</evidence>
<comment type="subcellular location">
    <subcellularLocation>
        <location evidence="1">Cytoplasm</location>
        <location evidence="1">Cytoskeleton</location>
        <location evidence="1">Spindle</location>
    </subcellularLocation>
</comment>
<keyword evidence="8" id="KW-0206">Cytoskeleton</keyword>
<dbReference type="GO" id="GO:0005815">
    <property type="term" value="C:microtubule organizing center"/>
    <property type="evidence" value="ECO:0007669"/>
    <property type="project" value="TreeGrafter"/>
</dbReference>
<dbReference type="GO" id="GO:0051301">
    <property type="term" value="P:cell division"/>
    <property type="evidence" value="ECO:0007669"/>
    <property type="project" value="UniProtKB-KW"/>
</dbReference>
<dbReference type="EMBL" id="JACTNZ010000013">
    <property type="protein sequence ID" value="KAG5514870.1"/>
    <property type="molecule type" value="Genomic_DNA"/>
</dbReference>
<evidence type="ECO:0000256" key="4">
    <source>
        <dbReference type="ARBA" id="ARBA00022618"/>
    </source>
</evidence>
<evidence type="ECO:0000256" key="10">
    <source>
        <dbReference type="SAM" id="Coils"/>
    </source>
</evidence>
<dbReference type="PANTHER" id="PTHR19378:SF0">
    <property type="entry name" value="HAUS AUGMIN-LIKE COMPLEX SUBUNIT 3"/>
    <property type="match status" value="1"/>
</dbReference>
<feature type="coiled-coil region" evidence="10">
    <location>
        <begin position="109"/>
        <end position="136"/>
    </location>
</feature>
<accession>A0AAV6HMC5</accession>
<dbReference type="GO" id="GO:0005874">
    <property type="term" value="C:microtubule"/>
    <property type="evidence" value="ECO:0007669"/>
    <property type="project" value="UniProtKB-KW"/>
</dbReference>
<dbReference type="Proteomes" id="UP000823749">
    <property type="component" value="Chromosome 13"/>
</dbReference>
<dbReference type="GO" id="GO:0051225">
    <property type="term" value="P:spindle assembly"/>
    <property type="evidence" value="ECO:0007669"/>
    <property type="project" value="InterPro"/>
</dbReference>
<evidence type="ECO:0000313" key="13">
    <source>
        <dbReference type="Proteomes" id="UP000823749"/>
    </source>
</evidence>
<keyword evidence="7 10" id="KW-0175">Coiled coil</keyword>
<dbReference type="PANTHER" id="PTHR19378">
    <property type="entry name" value="GOLGIN- RELATED"/>
    <property type="match status" value="1"/>
</dbReference>
<name>A0AAV6HMC5_9ERIC</name>
<dbReference type="InterPro" id="IPR026206">
    <property type="entry name" value="HAUS3"/>
</dbReference>
<evidence type="ECO:0000256" key="3">
    <source>
        <dbReference type="ARBA" id="ARBA00022490"/>
    </source>
</evidence>
<dbReference type="GO" id="GO:0031023">
    <property type="term" value="P:microtubule organizing center organization"/>
    <property type="evidence" value="ECO:0007669"/>
    <property type="project" value="TreeGrafter"/>
</dbReference>
<keyword evidence="4" id="KW-0132">Cell division</keyword>
<sequence>MSGARLCALLGELGYEGHSALDPDSFEWPFQYDNDRPILDWICQSLRPSNVLSPSEVSQYEQFIQEGKLLEGEDLDFAYDSISAFSTRRDNQEAVFGAEEGLKDIRDATLAYKAEALELQRQLRQLQNQYDMLTSQASSLIQGRRARVAATSNVNGQLTTIDDSLSARNLEMNAVLGRISSTAQELAHYHSGDEDGIYLAYSDFHLYLIVDASCMKELNQWFVKQLDTGPYRLVAEEGKAKCSWVNLDDMSNILVRDLEKSHHQRVSELQRLRSIFGTSERQWVEAQVENAKQQAILMALKAQVTSDEAHIHLDLHSLRRKHAELVGELSNLYHKEEKLLSENIPDLCWELAQLQDTYILQGDYDLKVMRQEYYISRQKAFINHLINQLARHQFLKIACQLEKKTMLGAYALLKSRCLALIQAASDVQEQGAVDDQDTFLHGVRDLLSIHSSNNSTFASPSPLLYLLFSEIEICLLFFPFGVDAQAGLSTYVSAPGIVQQISGLQSDLMTLQSDLEHALPEDRNRCINELCTFIQSLQQLLFSSSTTAQPILTPRSLMKELDEMEKINAKLSAAVEEVTLEHCKKNEIVKHHSQEVGLQRRVFVDFFCNPERLRNQVGELTDRVRALHSSSERN</sequence>
<evidence type="ECO:0000313" key="12">
    <source>
        <dbReference type="EMBL" id="KAG5514870.1"/>
    </source>
</evidence>
<dbReference type="AlphaFoldDB" id="A0AAV6HMC5"/>
<evidence type="ECO:0000256" key="1">
    <source>
        <dbReference type="ARBA" id="ARBA00004186"/>
    </source>
</evidence>
<keyword evidence="9" id="KW-0131">Cell cycle</keyword>
<comment type="caution">
    <text evidence="12">The sequence shown here is derived from an EMBL/GenBank/DDBJ whole genome shotgun (WGS) entry which is preliminary data.</text>
</comment>
<dbReference type="GO" id="GO:0070652">
    <property type="term" value="C:HAUS complex"/>
    <property type="evidence" value="ECO:0007669"/>
    <property type="project" value="InterPro"/>
</dbReference>
<reference evidence="12 13" key="1">
    <citation type="submission" date="2020-08" db="EMBL/GenBank/DDBJ databases">
        <title>Plant Genome Project.</title>
        <authorList>
            <person name="Zhang R.-G."/>
        </authorList>
    </citation>
    <scope>NUCLEOTIDE SEQUENCE [LARGE SCALE GENOMIC DNA]</scope>
    <source>
        <strain evidence="12">WSP0</strain>
        <tissue evidence="12">Leaf</tissue>
    </source>
</reference>
<keyword evidence="5" id="KW-0493">Microtubule</keyword>
<keyword evidence="13" id="KW-1185">Reference proteome</keyword>
<evidence type="ECO:0000259" key="11">
    <source>
        <dbReference type="Pfam" id="PF14932"/>
    </source>
</evidence>
<evidence type="ECO:0000256" key="9">
    <source>
        <dbReference type="ARBA" id="ARBA00023306"/>
    </source>
</evidence>
<evidence type="ECO:0000256" key="7">
    <source>
        <dbReference type="ARBA" id="ARBA00023054"/>
    </source>
</evidence>
<gene>
    <name evidence="12" type="ORF">RHGRI_036050</name>
</gene>
<dbReference type="GO" id="GO:0072686">
    <property type="term" value="C:mitotic spindle"/>
    <property type="evidence" value="ECO:0007669"/>
    <property type="project" value="TreeGrafter"/>
</dbReference>
<comment type="similarity">
    <text evidence="2">Belongs to the HAUS3 family.</text>
</comment>
<evidence type="ECO:0000256" key="6">
    <source>
        <dbReference type="ARBA" id="ARBA00022776"/>
    </source>
</evidence>
<proteinExistence type="inferred from homology"/>